<proteinExistence type="predicted"/>
<organism evidence="2 3">
    <name type="scientific">Lentithecium fluviatile CBS 122367</name>
    <dbReference type="NCBI Taxonomy" id="1168545"/>
    <lineage>
        <taxon>Eukaryota</taxon>
        <taxon>Fungi</taxon>
        <taxon>Dikarya</taxon>
        <taxon>Ascomycota</taxon>
        <taxon>Pezizomycotina</taxon>
        <taxon>Dothideomycetes</taxon>
        <taxon>Pleosporomycetidae</taxon>
        <taxon>Pleosporales</taxon>
        <taxon>Massarineae</taxon>
        <taxon>Lentitheciaceae</taxon>
        <taxon>Lentithecium</taxon>
    </lineage>
</organism>
<dbReference type="Proteomes" id="UP000799291">
    <property type="component" value="Unassembled WGS sequence"/>
</dbReference>
<keyword evidence="1" id="KW-0812">Transmembrane</keyword>
<keyword evidence="3" id="KW-1185">Reference proteome</keyword>
<keyword evidence="1" id="KW-1133">Transmembrane helix</keyword>
<gene>
    <name evidence="2" type="ORF">K458DRAFT_401933</name>
</gene>
<keyword evidence="1" id="KW-0472">Membrane</keyword>
<evidence type="ECO:0000313" key="3">
    <source>
        <dbReference type="Proteomes" id="UP000799291"/>
    </source>
</evidence>
<protein>
    <submittedName>
        <fullName evidence="2">Uncharacterized protein</fullName>
    </submittedName>
</protein>
<sequence length="147" mass="15928">MAHPYPRVMLAGFGLTEEGGGTPGQDLDDLVEDIIKSLCDLGIQSPALTSLRNYVDGFSAGGRTAGSVLQQVTALRYGLQVAGQLNIPALPVPFQPLEDWYTWMGWGACHTVTMTPGMRNYTIGLRVVVILLDLGLLLYSWTLELCS</sequence>
<evidence type="ECO:0000313" key="2">
    <source>
        <dbReference type="EMBL" id="KAF2687400.1"/>
    </source>
</evidence>
<evidence type="ECO:0000256" key="1">
    <source>
        <dbReference type="SAM" id="Phobius"/>
    </source>
</evidence>
<accession>A0A6G1JAZ4</accession>
<dbReference type="AlphaFoldDB" id="A0A6G1JAZ4"/>
<dbReference type="EMBL" id="MU005575">
    <property type="protein sequence ID" value="KAF2687400.1"/>
    <property type="molecule type" value="Genomic_DNA"/>
</dbReference>
<feature type="transmembrane region" description="Helical" evidence="1">
    <location>
        <begin position="123"/>
        <end position="141"/>
    </location>
</feature>
<name>A0A6G1JAZ4_9PLEO</name>
<reference evidence="2" key="1">
    <citation type="journal article" date="2020" name="Stud. Mycol.">
        <title>101 Dothideomycetes genomes: a test case for predicting lifestyles and emergence of pathogens.</title>
        <authorList>
            <person name="Haridas S."/>
            <person name="Albert R."/>
            <person name="Binder M."/>
            <person name="Bloem J."/>
            <person name="Labutti K."/>
            <person name="Salamov A."/>
            <person name="Andreopoulos B."/>
            <person name="Baker S."/>
            <person name="Barry K."/>
            <person name="Bills G."/>
            <person name="Bluhm B."/>
            <person name="Cannon C."/>
            <person name="Castanera R."/>
            <person name="Culley D."/>
            <person name="Daum C."/>
            <person name="Ezra D."/>
            <person name="Gonzalez J."/>
            <person name="Henrissat B."/>
            <person name="Kuo A."/>
            <person name="Liang C."/>
            <person name="Lipzen A."/>
            <person name="Lutzoni F."/>
            <person name="Magnuson J."/>
            <person name="Mondo S."/>
            <person name="Nolan M."/>
            <person name="Ohm R."/>
            <person name="Pangilinan J."/>
            <person name="Park H.-J."/>
            <person name="Ramirez L."/>
            <person name="Alfaro M."/>
            <person name="Sun H."/>
            <person name="Tritt A."/>
            <person name="Yoshinaga Y."/>
            <person name="Zwiers L.-H."/>
            <person name="Turgeon B."/>
            <person name="Goodwin S."/>
            <person name="Spatafora J."/>
            <person name="Crous P."/>
            <person name="Grigoriev I."/>
        </authorList>
    </citation>
    <scope>NUCLEOTIDE SEQUENCE</scope>
    <source>
        <strain evidence="2">CBS 122367</strain>
    </source>
</reference>